<keyword evidence="2 3" id="KW-0802">TPR repeat</keyword>
<dbReference type="Proteomes" id="UP000663829">
    <property type="component" value="Unassembled WGS sequence"/>
</dbReference>
<gene>
    <name evidence="5" type="ORF">GPM918_LOCUS11676</name>
    <name evidence="6" type="ORF">SRO942_LOCUS11677</name>
</gene>
<evidence type="ECO:0000313" key="6">
    <source>
        <dbReference type="EMBL" id="CAF3734212.1"/>
    </source>
</evidence>
<dbReference type="PANTHER" id="PTHR45641:SF19">
    <property type="entry name" value="NEPHROCYSTIN-3"/>
    <property type="match status" value="1"/>
</dbReference>
<evidence type="ECO:0000313" key="5">
    <source>
        <dbReference type="EMBL" id="CAF0959463.1"/>
    </source>
</evidence>
<dbReference type="AlphaFoldDB" id="A0A814DK36"/>
<evidence type="ECO:0000313" key="7">
    <source>
        <dbReference type="Proteomes" id="UP000663829"/>
    </source>
</evidence>
<evidence type="ECO:0000256" key="2">
    <source>
        <dbReference type="ARBA" id="ARBA00022803"/>
    </source>
</evidence>
<dbReference type="Gene3D" id="1.25.40.10">
    <property type="entry name" value="Tetratricopeptide repeat domain"/>
    <property type="match status" value="3"/>
</dbReference>
<keyword evidence="1" id="KW-0677">Repeat</keyword>
<dbReference type="Gene3D" id="3.90.176.10">
    <property type="entry name" value="Toxin ADP-ribosyltransferase, Chain A, domain 1"/>
    <property type="match status" value="1"/>
</dbReference>
<sequence length="739" mass="86193">MDNSPEILINTFNSTCDVSSTTANTVPTNNESITLIWFDKNIDNKDDTFITRAMLREINDFVLFFNEKDKCLEYIQSIMNEKIFLVISGSCAVDFLPIVHNFRQIDSIFIFCMKREKYEILLTKYTKIIDIFIQQETLANSIKENILLVEKHMETFNSFDPKLQKSTRELTKEQASFIWYQLFKDIVIQMPQDEQSKQDMIQNCRHYYRGNTTQEKFINEFEQTYAKTDSIKWYTKSSFVYKLINKALRTEDIEQLYIFRFYIADLSTNLAKIQIKQTNIQLYRGVKLENDEFNKIKSNIGKLIGTNGYLSTSRSRNLAMTFATKPTRRDNVTPVLFEITLNSQINLTVVADIASYSEFPLEQEVLFDLGAAFQIDAVIFDNLTEVWLIKMTITDGGTKIAKDYVEKNKVDIKDEKSFLVLFGILLENMGDYSRSIKYFKNLLINNNYDEQDCPSIYYHLGCAYCFRGEYEEALANYKKAYDLMMISTPSLIYDAARTLNDIGIVYDNMKDYDQAIHYHLEALKYRELSLRHKRSMVESLNNLGNAYHNKGSLDIALKYYLKGLKLSEATSNRLMIADCFNNIGRIHCKKHEFKHALYYHLKAFNIIPTYSVNTANNFTFIGDVYSEQKLYDRALICYRKAFKIRKRLFLVDHPETAKSLCQIGGIHEKTRDYDCALTCYTESLKIYERSYPNYPDVPIIQHNISVIKQMSPTDLANPTDVDNILLKSLRLLCGRFEDV</sequence>
<keyword evidence="7" id="KW-1185">Reference proteome</keyword>
<dbReference type="PROSITE" id="PS51996">
    <property type="entry name" value="TR_MART"/>
    <property type="match status" value="1"/>
</dbReference>
<dbReference type="PROSITE" id="PS50005">
    <property type="entry name" value="TPR"/>
    <property type="match status" value="5"/>
</dbReference>
<proteinExistence type="predicted"/>
<feature type="repeat" description="TPR" evidence="3">
    <location>
        <begin position="537"/>
        <end position="570"/>
    </location>
</feature>
<dbReference type="EMBL" id="CAJOBC010002458">
    <property type="protein sequence ID" value="CAF3734212.1"/>
    <property type="molecule type" value="Genomic_DNA"/>
</dbReference>
<reference evidence="5" key="1">
    <citation type="submission" date="2021-02" db="EMBL/GenBank/DDBJ databases">
        <authorList>
            <person name="Nowell W R."/>
        </authorList>
    </citation>
    <scope>NUCLEOTIDE SEQUENCE</scope>
</reference>
<dbReference type="SUPFAM" id="SSF48452">
    <property type="entry name" value="TPR-like"/>
    <property type="match status" value="2"/>
</dbReference>
<name>A0A814DK36_9BILA</name>
<comment type="caution">
    <text evidence="5">The sequence shown here is derived from an EMBL/GenBank/DDBJ whole genome shotgun (WGS) entry which is preliminary data.</text>
</comment>
<dbReference type="PANTHER" id="PTHR45641">
    <property type="entry name" value="TETRATRICOPEPTIDE REPEAT PROTEIN (AFU_ORTHOLOGUE AFUA_6G03870)"/>
    <property type="match status" value="1"/>
</dbReference>
<dbReference type="SUPFAM" id="SSF56399">
    <property type="entry name" value="ADP-ribosylation"/>
    <property type="match status" value="1"/>
</dbReference>
<protein>
    <recommendedName>
        <fullName evidence="4">ADP ribosyltransferase domain-containing protein</fullName>
    </recommendedName>
</protein>
<evidence type="ECO:0000259" key="4">
    <source>
        <dbReference type="Pfam" id="PF03496"/>
    </source>
</evidence>
<feature type="repeat" description="TPR" evidence="3">
    <location>
        <begin position="615"/>
        <end position="648"/>
    </location>
</feature>
<dbReference type="InterPro" id="IPR019734">
    <property type="entry name" value="TPR_rpt"/>
</dbReference>
<dbReference type="InterPro" id="IPR003540">
    <property type="entry name" value="ADP-ribosyltransferase"/>
</dbReference>
<dbReference type="Pfam" id="PF13424">
    <property type="entry name" value="TPR_12"/>
    <property type="match status" value="3"/>
</dbReference>
<feature type="repeat" description="TPR" evidence="3">
    <location>
        <begin position="496"/>
        <end position="529"/>
    </location>
</feature>
<evidence type="ECO:0000256" key="1">
    <source>
        <dbReference type="ARBA" id="ARBA00022737"/>
    </source>
</evidence>
<feature type="repeat" description="TPR" evidence="3">
    <location>
        <begin position="657"/>
        <end position="690"/>
    </location>
</feature>
<dbReference type="Proteomes" id="UP000681722">
    <property type="component" value="Unassembled WGS sequence"/>
</dbReference>
<dbReference type="SMART" id="SM00028">
    <property type="entry name" value="TPR"/>
    <property type="match status" value="7"/>
</dbReference>
<dbReference type="InterPro" id="IPR011990">
    <property type="entry name" value="TPR-like_helical_dom_sf"/>
</dbReference>
<dbReference type="GO" id="GO:0005576">
    <property type="term" value="C:extracellular region"/>
    <property type="evidence" value="ECO:0007669"/>
    <property type="project" value="InterPro"/>
</dbReference>
<feature type="repeat" description="TPR" evidence="3">
    <location>
        <begin position="454"/>
        <end position="487"/>
    </location>
</feature>
<dbReference type="EMBL" id="CAJNOQ010002458">
    <property type="protein sequence ID" value="CAF0959463.1"/>
    <property type="molecule type" value="Genomic_DNA"/>
</dbReference>
<feature type="domain" description="ADP ribosyltransferase" evidence="4">
    <location>
        <begin position="224"/>
        <end position="378"/>
    </location>
</feature>
<accession>A0A814DK36</accession>
<organism evidence="5 7">
    <name type="scientific">Didymodactylos carnosus</name>
    <dbReference type="NCBI Taxonomy" id="1234261"/>
    <lineage>
        <taxon>Eukaryota</taxon>
        <taxon>Metazoa</taxon>
        <taxon>Spiralia</taxon>
        <taxon>Gnathifera</taxon>
        <taxon>Rotifera</taxon>
        <taxon>Eurotatoria</taxon>
        <taxon>Bdelloidea</taxon>
        <taxon>Philodinida</taxon>
        <taxon>Philodinidae</taxon>
        <taxon>Didymodactylos</taxon>
    </lineage>
</organism>
<dbReference type="Pfam" id="PF03496">
    <property type="entry name" value="ADPrib_exo_Tox"/>
    <property type="match status" value="1"/>
</dbReference>
<evidence type="ECO:0000256" key="3">
    <source>
        <dbReference type="PROSITE-ProRule" id="PRU00339"/>
    </source>
</evidence>